<evidence type="ECO:0000313" key="6">
    <source>
        <dbReference type="EMBL" id="EGT32003.1"/>
    </source>
</evidence>
<dbReference type="InParanoid" id="G0NIS0"/>
<dbReference type="GO" id="GO:0005080">
    <property type="term" value="F:protein kinase C binding"/>
    <property type="evidence" value="ECO:0007669"/>
    <property type="project" value="TreeGrafter"/>
</dbReference>
<gene>
    <name evidence="6" type="ORF">CAEBREN_09831</name>
</gene>
<dbReference type="PROSITE" id="PS50135">
    <property type="entry name" value="ZF_ZZ_2"/>
    <property type="match status" value="1"/>
</dbReference>
<dbReference type="GO" id="GO:0044753">
    <property type="term" value="C:amphisome"/>
    <property type="evidence" value="ECO:0007669"/>
    <property type="project" value="TreeGrafter"/>
</dbReference>
<dbReference type="GO" id="GO:0070530">
    <property type="term" value="F:K63-linked polyubiquitin modification-dependent protein binding"/>
    <property type="evidence" value="ECO:0007669"/>
    <property type="project" value="TreeGrafter"/>
</dbReference>
<dbReference type="FunCoup" id="G0NIS0">
    <property type="interactions" value="1086"/>
</dbReference>
<dbReference type="PROSITE" id="PS01357">
    <property type="entry name" value="ZF_ZZ_1"/>
    <property type="match status" value="1"/>
</dbReference>
<evidence type="ECO:0000256" key="2">
    <source>
        <dbReference type="ARBA" id="ARBA00022771"/>
    </source>
</evidence>
<dbReference type="Proteomes" id="UP000008068">
    <property type="component" value="Unassembled WGS sequence"/>
</dbReference>
<dbReference type="InterPro" id="IPR043145">
    <property type="entry name" value="Znf_ZZ_sf"/>
</dbReference>
<dbReference type="GO" id="GO:0008270">
    <property type="term" value="F:zinc ion binding"/>
    <property type="evidence" value="ECO:0007669"/>
    <property type="project" value="UniProtKB-KW"/>
</dbReference>
<keyword evidence="3" id="KW-0862">Zinc</keyword>
<dbReference type="FunFam" id="3.30.60.90:FF:000016">
    <property type="entry name" value="Refractory to sigma P"/>
    <property type="match status" value="1"/>
</dbReference>
<proteinExistence type="predicted"/>
<evidence type="ECO:0000256" key="1">
    <source>
        <dbReference type="ARBA" id="ARBA00022723"/>
    </source>
</evidence>
<dbReference type="AlphaFoldDB" id="G0NIS0"/>
<evidence type="ECO:0000259" key="5">
    <source>
        <dbReference type="PROSITE" id="PS50135"/>
    </source>
</evidence>
<keyword evidence="2 4" id="KW-0863">Zinc-finger</keyword>
<keyword evidence="1" id="KW-0479">Metal-binding</keyword>
<dbReference type="GO" id="GO:0007032">
    <property type="term" value="P:endosome organization"/>
    <property type="evidence" value="ECO:0007669"/>
    <property type="project" value="TreeGrafter"/>
</dbReference>
<dbReference type="EMBL" id="GL379892">
    <property type="protein sequence ID" value="EGT32003.1"/>
    <property type="molecule type" value="Genomic_DNA"/>
</dbReference>
<dbReference type="HOGENOM" id="CLU_115988_0_0_1"/>
<dbReference type="GO" id="GO:0035973">
    <property type="term" value="P:aggrephagy"/>
    <property type="evidence" value="ECO:0007669"/>
    <property type="project" value="TreeGrafter"/>
</dbReference>
<protein>
    <recommendedName>
        <fullName evidence="5">ZZ-type domain-containing protein</fullName>
    </recommendedName>
</protein>
<evidence type="ECO:0000256" key="3">
    <source>
        <dbReference type="ARBA" id="ARBA00022833"/>
    </source>
</evidence>
<accession>G0NIS0</accession>
<organism evidence="7">
    <name type="scientific">Caenorhabditis brenneri</name>
    <name type="common">Nematode worm</name>
    <dbReference type="NCBI Taxonomy" id="135651"/>
    <lineage>
        <taxon>Eukaryota</taxon>
        <taxon>Metazoa</taxon>
        <taxon>Ecdysozoa</taxon>
        <taxon>Nematoda</taxon>
        <taxon>Chromadorea</taxon>
        <taxon>Rhabditida</taxon>
        <taxon>Rhabditina</taxon>
        <taxon>Rhabditomorpha</taxon>
        <taxon>Rhabditoidea</taxon>
        <taxon>Rhabditidae</taxon>
        <taxon>Peloderinae</taxon>
        <taxon>Caenorhabditis</taxon>
    </lineage>
</organism>
<name>G0NIS0_CAEBE</name>
<dbReference type="InterPro" id="IPR000433">
    <property type="entry name" value="Znf_ZZ"/>
</dbReference>
<dbReference type="CDD" id="cd02340">
    <property type="entry name" value="ZZ_NBR1_like"/>
    <property type="match status" value="1"/>
</dbReference>
<dbReference type="PANTHER" id="PTHR15090">
    <property type="entry name" value="SEQUESTOSOME 1-RELATED"/>
    <property type="match status" value="1"/>
</dbReference>
<evidence type="ECO:0000256" key="4">
    <source>
        <dbReference type="PROSITE-ProRule" id="PRU00228"/>
    </source>
</evidence>
<dbReference type="PANTHER" id="PTHR15090:SF6">
    <property type="entry name" value="ZZ-TYPE DOMAIN-CONTAINING PROTEIN"/>
    <property type="match status" value="1"/>
</dbReference>
<sequence>MSLAEELELVPPENRWEIEKEYNNNILSDCQEKVARNVHVEHDEPVQVRHNVRRRVPVMEERQMAMVHDDFEIQKRLVYINFYTLLDKKVVQMHLEGGRCLEQITRAAAELFPTVQWRICSGTQQKADFEFLTSRQVWDSIKRSPVCRFYYLLVRLERPPPVRVHEAKCDNCRQFIVGHRYKCTECADFDICQSCEGRSVHREHAMLRLVDSGTHVPKYITHNAPRYVFDQFNGY</sequence>
<dbReference type="Pfam" id="PF00569">
    <property type="entry name" value="ZZ"/>
    <property type="match status" value="1"/>
</dbReference>
<dbReference type="STRING" id="135651.G0NIS0"/>
<reference evidence="7" key="1">
    <citation type="submission" date="2011-07" db="EMBL/GenBank/DDBJ databases">
        <authorList>
            <consortium name="Caenorhabditis brenneri Sequencing and Analysis Consortium"/>
            <person name="Wilson R.K."/>
        </authorList>
    </citation>
    <scope>NUCLEOTIDE SEQUENCE [LARGE SCALE GENOMIC DNA]</scope>
    <source>
        <strain evidence="7">PB2801</strain>
    </source>
</reference>
<dbReference type="GO" id="GO:0000423">
    <property type="term" value="P:mitophagy"/>
    <property type="evidence" value="ECO:0007669"/>
    <property type="project" value="TreeGrafter"/>
</dbReference>
<dbReference type="SMART" id="SM00291">
    <property type="entry name" value="ZnF_ZZ"/>
    <property type="match status" value="1"/>
</dbReference>
<evidence type="ECO:0000313" key="7">
    <source>
        <dbReference type="Proteomes" id="UP000008068"/>
    </source>
</evidence>
<keyword evidence="7" id="KW-1185">Reference proteome</keyword>
<dbReference type="Gene3D" id="3.30.60.90">
    <property type="match status" value="1"/>
</dbReference>
<dbReference type="OrthoDB" id="2122982at2759"/>
<feature type="domain" description="ZZ-type" evidence="5">
    <location>
        <begin position="164"/>
        <end position="214"/>
    </location>
</feature>
<dbReference type="eggNOG" id="KOG4582">
    <property type="taxonomic scope" value="Eukaryota"/>
</dbReference>
<dbReference type="InterPro" id="IPR052260">
    <property type="entry name" value="Autophagy_Rcpt_SigReg"/>
</dbReference>
<dbReference type="GO" id="GO:0016235">
    <property type="term" value="C:aggresome"/>
    <property type="evidence" value="ECO:0007669"/>
    <property type="project" value="TreeGrafter"/>
</dbReference>
<dbReference type="SUPFAM" id="SSF57850">
    <property type="entry name" value="RING/U-box"/>
    <property type="match status" value="1"/>
</dbReference>